<dbReference type="InterPro" id="IPR050268">
    <property type="entry name" value="NADH-dep_flavin_reductase"/>
</dbReference>
<proteinExistence type="inferred from homology"/>
<dbReference type="Gene3D" id="2.30.110.10">
    <property type="entry name" value="Electron Transport, Fmn-binding Protein, Chain A"/>
    <property type="match status" value="1"/>
</dbReference>
<dbReference type="RefSeq" id="WP_116412701.1">
    <property type="nucleotide sequence ID" value="NZ_NBXB01000042.1"/>
</dbReference>
<keyword evidence="2" id="KW-0560">Oxidoreductase</keyword>
<dbReference type="SMART" id="SM00903">
    <property type="entry name" value="Flavin_Reduct"/>
    <property type="match status" value="1"/>
</dbReference>
<gene>
    <name evidence="4" type="ORF">B7R22_15910</name>
</gene>
<dbReference type="InterPro" id="IPR002563">
    <property type="entry name" value="Flavin_Rdtase-like_dom"/>
</dbReference>
<evidence type="ECO:0000313" key="5">
    <source>
        <dbReference type="Proteomes" id="UP000256541"/>
    </source>
</evidence>
<organism evidence="4 5">
    <name type="scientific">Subtercola boreus</name>
    <dbReference type="NCBI Taxonomy" id="120213"/>
    <lineage>
        <taxon>Bacteria</taxon>
        <taxon>Bacillati</taxon>
        <taxon>Actinomycetota</taxon>
        <taxon>Actinomycetes</taxon>
        <taxon>Micrococcales</taxon>
        <taxon>Microbacteriaceae</taxon>
        <taxon>Subtercola</taxon>
    </lineage>
</organism>
<evidence type="ECO:0000313" key="4">
    <source>
        <dbReference type="EMBL" id="RFA12292.1"/>
    </source>
</evidence>
<evidence type="ECO:0000256" key="1">
    <source>
        <dbReference type="ARBA" id="ARBA00008898"/>
    </source>
</evidence>
<dbReference type="GO" id="GO:0042602">
    <property type="term" value="F:riboflavin reductase (NADPH) activity"/>
    <property type="evidence" value="ECO:0007669"/>
    <property type="project" value="TreeGrafter"/>
</dbReference>
<dbReference type="SUPFAM" id="SSF50475">
    <property type="entry name" value="FMN-binding split barrel"/>
    <property type="match status" value="1"/>
</dbReference>
<accession>A0A3E0VQN3</accession>
<dbReference type="EMBL" id="NBXB01000042">
    <property type="protein sequence ID" value="RFA12292.1"/>
    <property type="molecule type" value="Genomic_DNA"/>
</dbReference>
<dbReference type="OrthoDB" id="9792858at2"/>
<comment type="similarity">
    <text evidence="1">Belongs to the non-flavoprotein flavin reductase family.</text>
</comment>
<dbReference type="PANTHER" id="PTHR30466:SF11">
    <property type="entry name" value="FLAVIN-DEPENDENT MONOOXYGENASE, REDUCTASE SUBUNIT HSAB"/>
    <property type="match status" value="1"/>
</dbReference>
<comment type="caution">
    <text evidence="4">The sequence shown here is derived from an EMBL/GenBank/DDBJ whole genome shotgun (WGS) entry which is preliminary data.</text>
</comment>
<evidence type="ECO:0000256" key="2">
    <source>
        <dbReference type="ARBA" id="ARBA00023002"/>
    </source>
</evidence>
<feature type="domain" description="Flavin reductase like" evidence="3">
    <location>
        <begin position="25"/>
        <end position="170"/>
    </location>
</feature>
<sequence length="190" mass="21066">MESGLKTVTGDAVDAIDPRAFRNTLGHYASGITIIGGLDGDEPVGFTCQSFYSVSTEPPLVSFSVMLNSTTYPRIRETGTFSVNVLSQEQHEISNQFARKGTDKWAGIDWSATANRNPVIADTLMWLDCDIWAEYEAGDHYIVIGKVNEMSSADWHTRQPLLYFKGQYRHLREVEAAAQLSPDGRRSTGV</sequence>
<protein>
    <submittedName>
        <fullName evidence="4">Flavin reductase</fullName>
    </submittedName>
</protein>
<dbReference type="Proteomes" id="UP000256541">
    <property type="component" value="Unassembled WGS sequence"/>
</dbReference>
<dbReference type="AlphaFoldDB" id="A0A3E0VQN3"/>
<name>A0A3E0VQN3_9MICO</name>
<dbReference type="Pfam" id="PF01613">
    <property type="entry name" value="Flavin_Reduct"/>
    <property type="match status" value="1"/>
</dbReference>
<evidence type="ECO:0000259" key="3">
    <source>
        <dbReference type="SMART" id="SM00903"/>
    </source>
</evidence>
<dbReference type="InterPro" id="IPR012349">
    <property type="entry name" value="Split_barrel_FMN-bd"/>
</dbReference>
<dbReference type="GO" id="GO:0010181">
    <property type="term" value="F:FMN binding"/>
    <property type="evidence" value="ECO:0007669"/>
    <property type="project" value="InterPro"/>
</dbReference>
<dbReference type="PANTHER" id="PTHR30466">
    <property type="entry name" value="FLAVIN REDUCTASE"/>
    <property type="match status" value="1"/>
</dbReference>
<reference evidence="4 5" key="1">
    <citation type="submission" date="2017-04" db="EMBL/GenBank/DDBJ databases">
        <title>Comparative genome analysis of Subtercola boreus.</title>
        <authorList>
            <person name="Cho Y.-J."/>
            <person name="Cho A."/>
            <person name="Kim O.-S."/>
            <person name="Lee J.-I."/>
        </authorList>
    </citation>
    <scope>NUCLEOTIDE SEQUENCE [LARGE SCALE GENOMIC DNA]</scope>
    <source>
        <strain evidence="4 5">P27479</strain>
    </source>
</reference>